<evidence type="ECO:0000313" key="1">
    <source>
        <dbReference type="EMBL" id="QJE94890.1"/>
    </source>
</evidence>
<dbReference type="EMBL" id="CP051774">
    <property type="protein sequence ID" value="QJE94890.1"/>
    <property type="molecule type" value="Genomic_DNA"/>
</dbReference>
<dbReference type="RefSeq" id="WP_169453111.1">
    <property type="nucleotide sequence ID" value="NZ_CP051774.1"/>
</dbReference>
<gene>
    <name evidence="1" type="ORF">HHL09_03545</name>
</gene>
<proteinExistence type="predicted"/>
<accession>A0A858RF11</accession>
<dbReference type="AlphaFoldDB" id="A0A858RF11"/>
<organism evidence="1 2">
    <name type="scientific">Luteolibacter luteus</name>
    <dbReference type="NCBI Taxonomy" id="2728835"/>
    <lineage>
        <taxon>Bacteria</taxon>
        <taxon>Pseudomonadati</taxon>
        <taxon>Verrucomicrobiota</taxon>
        <taxon>Verrucomicrobiia</taxon>
        <taxon>Verrucomicrobiales</taxon>
        <taxon>Verrucomicrobiaceae</taxon>
        <taxon>Luteolibacter</taxon>
    </lineage>
</organism>
<keyword evidence="2" id="KW-1185">Reference proteome</keyword>
<reference evidence="1 2" key="1">
    <citation type="submission" date="2020-04" db="EMBL/GenBank/DDBJ databases">
        <title>Luteolibacter sp. G-1-1-1 isolated from soil.</title>
        <authorList>
            <person name="Dahal R.H."/>
        </authorList>
    </citation>
    <scope>NUCLEOTIDE SEQUENCE [LARGE SCALE GENOMIC DNA]</scope>
    <source>
        <strain evidence="1 2">G-1-1-1</strain>
    </source>
</reference>
<sequence>MSDYNPDLSHEDMDHGMTCWIGILDFGSEVYNAQTASGVNQEPFLMHRDLGAQDVVSNIHVYLVPATAISLVEPQGDTLKITIEQGGC</sequence>
<name>A0A858RF11_9BACT</name>
<evidence type="ECO:0000313" key="2">
    <source>
        <dbReference type="Proteomes" id="UP000501812"/>
    </source>
</evidence>
<dbReference type="KEGG" id="luo:HHL09_03545"/>
<protein>
    <submittedName>
        <fullName evidence="1">Uncharacterized protein</fullName>
    </submittedName>
</protein>
<dbReference type="Proteomes" id="UP000501812">
    <property type="component" value="Chromosome"/>
</dbReference>